<dbReference type="Proteomes" id="UP000070352">
    <property type="component" value="Unassembled WGS sequence"/>
</dbReference>
<comment type="catalytic activity">
    <reaction evidence="6">
        <text>cytidine(1402) in 16S rRNA + S-adenosyl-L-methionine = 2'-O-methylcytidine(1402) in 16S rRNA + S-adenosyl-L-homocysteine + H(+)</text>
        <dbReference type="Rhea" id="RHEA:42924"/>
        <dbReference type="Rhea" id="RHEA-COMP:10285"/>
        <dbReference type="Rhea" id="RHEA-COMP:10286"/>
        <dbReference type="ChEBI" id="CHEBI:15378"/>
        <dbReference type="ChEBI" id="CHEBI:57856"/>
        <dbReference type="ChEBI" id="CHEBI:59789"/>
        <dbReference type="ChEBI" id="CHEBI:74495"/>
        <dbReference type="ChEBI" id="CHEBI:82748"/>
        <dbReference type="EC" id="2.1.1.198"/>
    </reaction>
</comment>
<keyword evidence="3 6" id="KW-0489">Methyltransferase</keyword>
<dbReference type="PANTHER" id="PTHR46111">
    <property type="entry name" value="RIBOSOMAL RNA SMALL SUBUNIT METHYLTRANSFERASE I"/>
    <property type="match status" value="1"/>
</dbReference>
<comment type="caution">
    <text evidence="8">The sequence shown here is derived from an EMBL/GenBank/DDBJ whole genome shotgun (WGS) entry which is preliminary data.</text>
</comment>
<dbReference type="STRING" id="1413211.U473_12955"/>
<evidence type="ECO:0000259" key="7">
    <source>
        <dbReference type="Pfam" id="PF00590"/>
    </source>
</evidence>
<evidence type="ECO:0000256" key="3">
    <source>
        <dbReference type="ARBA" id="ARBA00022603"/>
    </source>
</evidence>
<dbReference type="InterPro" id="IPR014777">
    <property type="entry name" value="4pyrrole_Mease_sub1"/>
</dbReference>
<dbReference type="InterPro" id="IPR014776">
    <property type="entry name" value="4pyrrole_Mease_sub2"/>
</dbReference>
<dbReference type="InterPro" id="IPR000878">
    <property type="entry name" value="4pyrrol_Mease"/>
</dbReference>
<dbReference type="SUPFAM" id="SSF53790">
    <property type="entry name" value="Tetrapyrrole methylase"/>
    <property type="match status" value="1"/>
</dbReference>
<protein>
    <recommendedName>
        <fullName evidence="6">Ribosomal RNA small subunit methyltransferase I</fullName>
        <ecNumber evidence="6">2.1.1.198</ecNumber>
    </recommendedName>
    <alternativeName>
        <fullName evidence="6">16S rRNA 2'-O-ribose C1402 methyltransferase</fullName>
    </alternativeName>
    <alternativeName>
        <fullName evidence="6">rRNA (cytidine-2'-O-)-methyltransferase RsmI</fullName>
    </alternativeName>
</protein>
<dbReference type="PIRSF" id="PIRSF005917">
    <property type="entry name" value="MTase_YraL"/>
    <property type="match status" value="1"/>
</dbReference>
<dbReference type="GO" id="GO:0005737">
    <property type="term" value="C:cytoplasm"/>
    <property type="evidence" value="ECO:0007669"/>
    <property type="project" value="UniProtKB-SubCell"/>
</dbReference>
<dbReference type="CDD" id="cd11648">
    <property type="entry name" value="RsmI"/>
    <property type="match status" value="1"/>
</dbReference>
<keyword evidence="2 6" id="KW-0698">rRNA processing</keyword>
<sequence length="291" mass="33225">MNIQKSYKVEPQKGCLYLVGTPIGNLQDMTYRAIQILSEVDLIAAEDTRQTIKLLNHFQIQKKLYSYHEHNKESSGAELLQLLEKGRNIALVSDAGMPAISDPGYELVRSSVERGIPVIPIPGANAALTGLIASGLPTQRFVFLGFLSKEKKVLSQQLEQIKSYQETLIIYEAPHRIEKTLKMILAGLGDRNLVLIRELTKKHEEFIRGTVSEVMQYLEEHPPKGELTLIIQGSSGEEIERETNQWWQSLSILEHVEHYIKQDKQPKEAIKLTAKDRNLNKREVYQQYHKL</sequence>
<dbReference type="InterPro" id="IPR018063">
    <property type="entry name" value="SAM_MeTrfase_RsmI_CS"/>
</dbReference>
<dbReference type="InterPro" id="IPR035996">
    <property type="entry name" value="4pyrrol_Methylase_sf"/>
</dbReference>
<evidence type="ECO:0000256" key="6">
    <source>
        <dbReference type="HAMAP-Rule" id="MF_01877"/>
    </source>
</evidence>
<dbReference type="EMBL" id="LSKU01000001">
    <property type="protein sequence ID" value="KXG44824.1"/>
    <property type="molecule type" value="Genomic_DNA"/>
</dbReference>
<name>A0A135L780_9BACI</name>
<evidence type="ECO:0000256" key="4">
    <source>
        <dbReference type="ARBA" id="ARBA00022679"/>
    </source>
</evidence>
<dbReference type="AlphaFoldDB" id="A0A135L780"/>
<organism evidence="8 9">
    <name type="scientific">Tepidibacillus decaturensis</name>
    <dbReference type="NCBI Taxonomy" id="1413211"/>
    <lineage>
        <taxon>Bacteria</taxon>
        <taxon>Bacillati</taxon>
        <taxon>Bacillota</taxon>
        <taxon>Bacilli</taxon>
        <taxon>Bacillales</taxon>
        <taxon>Bacillaceae</taxon>
        <taxon>Tepidibacillus</taxon>
    </lineage>
</organism>
<evidence type="ECO:0000256" key="1">
    <source>
        <dbReference type="ARBA" id="ARBA00022490"/>
    </source>
</evidence>
<dbReference type="FunFam" id="3.40.1010.10:FF:000002">
    <property type="entry name" value="Ribosomal RNA small subunit methyltransferase I"/>
    <property type="match status" value="1"/>
</dbReference>
<feature type="domain" description="Tetrapyrrole methylase" evidence="7">
    <location>
        <begin position="16"/>
        <end position="214"/>
    </location>
</feature>
<dbReference type="GO" id="GO:0070677">
    <property type="term" value="F:rRNA (cytosine-2'-O-)-methyltransferase activity"/>
    <property type="evidence" value="ECO:0007669"/>
    <property type="project" value="UniProtKB-UniRule"/>
</dbReference>
<evidence type="ECO:0000313" key="8">
    <source>
        <dbReference type="EMBL" id="KXG44824.1"/>
    </source>
</evidence>
<dbReference type="Gene3D" id="3.40.1010.10">
    <property type="entry name" value="Cobalt-precorrin-4 Transmethylase, Domain 1"/>
    <property type="match status" value="1"/>
</dbReference>
<dbReference type="Gene3D" id="3.30.950.10">
    <property type="entry name" value="Methyltransferase, Cobalt-precorrin-4 Transmethylase, Domain 2"/>
    <property type="match status" value="1"/>
</dbReference>
<evidence type="ECO:0000256" key="5">
    <source>
        <dbReference type="ARBA" id="ARBA00022691"/>
    </source>
</evidence>
<dbReference type="PANTHER" id="PTHR46111:SF1">
    <property type="entry name" value="RIBOSOMAL RNA SMALL SUBUNIT METHYLTRANSFERASE I"/>
    <property type="match status" value="1"/>
</dbReference>
<dbReference type="FunFam" id="3.30.950.10:FF:000002">
    <property type="entry name" value="Ribosomal RNA small subunit methyltransferase I"/>
    <property type="match status" value="1"/>
</dbReference>
<comment type="subcellular location">
    <subcellularLocation>
        <location evidence="6">Cytoplasm</location>
    </subcellularLocation>
</comment>
<dbReference type="HAMAP" id="MF_01877">
    <property type="entry name" value="16SrRNA_methyltr_I"/>
    <property type="match status" value="1"/>
</dbReference>
<comment type="function">
    <text evidence="6">Catalyzes the 2'-O-methylation of the ribose of cytidine 1402 (C1402) in 16S rRNA.</text>
</comment>
<dbReference type="PROSITE" id="PS01296">
    <property type="entry name" value="RSMI"/>
    <property type="match status" value="1"/>
</dbReference>
<gene>
    <name evidence="6" type="primary">rsmI</name>
    <name evidence="8" type="ORF">U473_12955</name>
</gene>
<dbReference type="RefSeq" id="WP_068727026.1">
    <property type="nucleotide sequence ID" value="NZ_LSKU01000001.1"/>
</dbReference>
<dbReference type="EC" id="2.1.1.198" evidence="6"/>
<proteinExistence type="inferred from homology"/>
<keyword evidence="1 6" id="KW-0963">Cytoplasm</keyword>
<comment type="similarity">
    <text evidence="6">Belongs to the methyltransferase superfamily. RsmI family.</text>
</comment>
<keyword evidence="9" id="KW-1185">Reference proteome</keyword>
<evidence type="ECO:0000313" key="9">
    <source>
        <dbReference type="Proteomes" id="UP000070352"/>
    </source>
</evidence>
<accession>A0A135L780</accession>
<dbReference type="Pfam" id="PF00590">
    <property type="entry name" value="TP_methylase"/>
    <property type="match status" value="1"/>
</dbReference>
<dbReference type="NCBIfam" id="TIGR00096">
    <property type="entry name" value="16S rRNA (cytidine(1402)-2'-O)-methyltransferase"/>
    <property type="match status" value="1"/>
</dbReference>
<keyword evidence="5 6" id="KW-0949">S-adenosyl-L-methionine</keyword>
<dbReference type="InterPro" id="IPR008189">
    <property type="entry name" value="rRNA_ssu_MeTfrase_I"/>
</dbReference>
<keyword evidence="4 6" id="KW-0808">Transferase</keyword>
<dbReference type="OrthoDB" id="9809084at2"/>
<reference evidence="8 9" key="1">
    <citation type="submission" date="2016-02" db="EMBL/GenBank/DDBJ databases">
        <title>Draft Genome for Tepidibacillus decaturensis nov. sp. Strain Z9, an Anaerobic, Moderately Thermophilic and Heterotrophic Bacterium from Deep Subsurface of the Illinois Basin, USA.</title>
        <authorList>
            <person name="Dong Y."/>
            <person name="Chang J.Y."/>
            <person name="Sanford R."/>
            <person name="Fouke B.W."/>
        </authorList>
    </citation>
    <scope>NUCLEOTIDE SEQUENCE [LARGE SCALE GENOMIC DNA]</scope>
    <source>
        <strain evidence="8 9">Z9</strain>
    </source>
</reference>
<evidence type="ECO:0000256" key="2">
    <source>
        <dbReference type="ARBA" id="ARBA00022552"/>
    </source>
</evidence>